<organism evidence="1 2">
    <name type="scientific">Fopius arisanus</name>
    <dbReference type="NCBI Taxonomy" id="64838"/>
    <lineage>
        <taxon>Eukaryota</taxon>
        <taxon>Metazoa</taxon>
        <taxon>Ecdysozoa</taxon>
        <taxon>Arthropoda</taxon>
        <taxon>Hexapoda</taxon>
        <taxon>Insecta</taxon>
        <taxon>Pterygota</taxon>
        <taxon>Neoptera</taxon>
        <taxon>Endopterygota</taxon>
        <taxon>Hymenoptera</taxon>
        <taxon>Apocrita</taxon>
        <taxon>Ichneumonoidea</taxon>
        <taxon>Braconidae</taxon>
        <taxon>Opiinae</taxon>
        <taxon>Fopius</taxon>
    </lineage>
</organism>
<sequence length="270" mass="31890">MPHFEAILSKEKSYNRLIKCIVSNSYLKYFTSSDNLPKDVIGTCIKASSNFTHLEDHRVNYFLCQVELYRDTIIQHCQQFAVDDTLAFEAPRKYLEFRILSFLDSKREDILKKNKRGKPPKSVPFFYLKQAALCVNKLILEFNSSDHYLRYIYSIYTAIGHKWWRTRVLNGENVEPGVTNPAQDSVEQLSLPNKKKRQTEMINSLPLKKRILQNLRLNNKNDDFCQVSVLSSWRKRVFHFLCIDCIILIYSHRSPRRRDVHQQIKVPNEN</sequence>
<dbReference type="RefSeq" id="XP_011314093.1">
    <property type="nucleotide sequence ID" value="XM_011315791.1"/>
</dbReference>
<dbReference type="KEGG" id="fas:105273383"/>
<protein>
    <submittedName>
        <fullName evidence="2">Uncharacterized protein isoform X1</fullName>
    </submittedName>
</protein>
<dbReference type="OrthoDB" id="10425487at2759"/>
<keyword evidence="1" id="KW-1185">Reference proteome</keyword>
<evidence type="ECO:0000313" key="1">
    <source>
        <dbReference type="Proteomes" id="UP000694866"/>
    </source>
</evidence>
<dbReference type="Proteomes" id="UP000694866">
    <property type="component" value="Unplaced"/>
</dbReference>
<evidence type="ECO:0000313" key="2">
    <source>
        <dbReference type="RefSeq" id="XP_011314093.1"/>
    </source>
</evidence>
<name>A0A9R1UB98_9HYME</name>
<dbReference type="GeneID" id="105273383"/>
<proteinExistence type="predicted"/>
<gene>
    <name evidence="2" type="primary">LOC105273383</name>
</gene>
<dbReference type="AlphaFoldDB" id="A0A9R1UB98"/>
<reference evidence="2" key="1">
    <citation type="submission" date="2025-08" db="UniProtKB">
        <authorList>
            <consortium name="RefSeq"/>
        </authorList>
    </citation>
    <scope>IDENTIFICATION</scope>
    <source>
        <strain evidence="2">USDA-PBARC FA_bdor</strain>
        <tissue evidence="2">Whole organism</tissue>
    </source>
</reference>
<accession>A0A9R1UB98</accession>